<evidence type="ECO:0000256" key="3">
    <source>
        <dbReference type="ARBA" id="ARBA00023295"/>
    </source>
</evidence>
<dbReference type="GO" id="GO:0004575">
    <property type="term" value="F:sucrose alpha-glucosidase activity"/>
    <property type="evidence" value="ECO:0007669"/>
    <property type="project" value="TreeGrafter"/>
</dbReference>
<dbReference type="PANTHER" id="PTHR42800">
    <property type="entry name" value="EXOINULINASE INUD (AFU_ORTHOLOGUE AFUA_5G00480)"/>
    <property type="match status" value="1"/>
</dbReference>
<dbReference type="InterPro" id="IPR013148">
    <property type="entry name" value="Glyco_hydro_32_N"/>
</dbReference>
<dbReference type="RefSeq" id="WP_114043709.1">
    <property type="nucleotide sequence ID" value="NZ_CP025198.1"/>
</dbReference>
<dbReference type="CDD" id="cd18622">
    <property type="entry name" value="GH32_Inu-like"/>
    <property type="match status" value="1"/>
</dbReference>
<dbReference type="EMBL" id="CP025198">
    <property type="protein sequence ID" value="AXE37567.1"/>
    <property type="molecule type" value="Genomic_DNA"/>
</dbReference>
<comment type="similarity">
    <text evidence="1 4">Belongs to the glycosyl hydrolase 32 family.</text>
</comment>
<evidence type="ECO:0000256" key="1">
    <source>
        <dbReference type="ARBA" id="ARBA00009902"/>
    </source>
</evidence>
<feature type="region of interest" description="Disordered" evidence="5">
    <location>
        <begin position="1"/>
        <end position="34"/>
    </location>
</feature>
<protein>
    <submittedName>
        <fullName evidence="8">Levanase</fullName>
        <ecNumber evidence="8">3.2.1.80</ecNumber>
    </submittedName>
</protein>
<feature type="compositionally biased region" description="Basic and acidic residues" evidence="5">
    <location>
        <begin position="21"/>
        <end position="34"/>
    </location>
</feature>
<evidence type="ECO:0000256" key="5">
    <source>
        <dbReference type="SAM" id="MobiDB-lite"/>
    </source>
</evidence>
<evidence type="ECO:0000256" key="2">
    <source>
        <dbReference type="ARBA" id="ARBA00022801"/>
    </source>
</evidence>
<dbReference type="EC" id="3.2.1.80" evidence="8"/>
<dbReference type="KEGG" id="acij:JS278_00370"/>
<keyword evidence="3 4" id="KW-0326">Glycosidase</keyword>
<dbReference type="GO" id="GO:0005737">
    <property type="term" value="C:cytoplasm"/>
    <property type="evidence" value="ECO:0007669"/>
    <property type="project" value="TreeGrafter"/>
</dbReference>
<dbReference type="InterPro" id="IPR023296">
    <property type="entry name" value="Glyco_hydro_beta-prop_sf"/>
</dbReference>
<feature type="domain" description="Glycosyl hydrolase family 32 N-terminal" evidence="6">
    <location>
        <begin position="51"/>
        <end position="346"/>
    </location>
</feature>
<dbReference type="AlphaFoldDB" id="A0A344UQL9"/>
<dbReference type="Gene3D" id="2.115.10.20">
    <property type="entry name" value="Glycosyl hydrolase domain, family 43"/>
    <property type="match status" value="1"/>
</dbReference>
<feature type="domain" description="Glycosyl hydrolase family 32 C-terminal" evidence="7">
    <location>
        <begin position="372"/>
        <end position="522"/>
    </location>
</feature>
<dbReference type="Pfam" id="PF00251">
    <property type="entry name" value="Glyco_hydro_32N"/>
    <property type="match status" value="1"/>
</dbReference>
<dbReference type="SUPFAM" id="SSF49899">
    <property type="entry name" value="Concanavalin A-like lectins/glucanases"/>
    <property type="match status" value="1"/>
</dbReference>
<organism evidence="8 9">
    <name type="scientific">Acidipropionibacterium virtanenii</name>
    <dbReference type="NCBI Taxonomy" id="2057246"/>
    <lineage>
        <taxon>Bacteria</taxon>
        <taxon>Bacillati</taxon>
        <taxon>Actinomycetota</taxon>
        <taxon>Actinomycetes</taxon>
        <taxon>Propionibacteriales</taxon>
        <taxon>Propionibacteriaceae</taxon>
        <taxon>Acidipropionibacterium</taxon>
    </lineage>
</organism>
<evidence type="ECO:0000256" key="4">
    <source>
        <dbReference type="RuleBase" id="RU362110"/>
    </source>
</evidence>
<dbReference type="GO" id="GO:0051669">
    <property type="term" value="F:fructan beta-fructosidase activity"/>
    <property type="evidence" value="ECO:0007669"/>
    <property type="project" value="UniProtKB-EC"/>
</dbReference>
<dbReference type="InterPro" id="IPR013189">
    <property type="entry name" value="Glyco_hydro_32_C"/>
</dbReference>
<accession>A0A344UQL9</accession>
<gene>
    <name evidence="8" type="primary">sacC</name>
    <name evidence="8" type="ORF">JS278_00370</name>
</gene>
<dbReference type="Pfam" id="PF08244">
    <property type="entry name" value="Glyco_hydro_32C"/>
    <property type="match status" value="1"/>
</dbReference>
<evidence type="ECO:0000313" key="9">
    <source>
        <dbReference type="Proteomes" id="UP000251995"/>
    </source>
</evidence>
<keyword evidence="9" id="KW-1185">Reference proteome</keyword>
<dbReference type="InterPro" id="IPR001362">
    <property type="entry name" value="Glyco_hydro_32"/>
</dbReference>
<evidence type="ECO:0000259" key="6">
    <source>
        <dbReference type="Pfam" id="PF00251"/>
    </source>
</evidence>
<dbReference type="OrthoDB" id="9776657at2"/>
<sequence length="532" mass="57889">MMRTHHRPVPSSLDGAVVESAAHEPGTDSRASHRVGDHRPLYHFWRDGERIQAPNALVRIGDKYHLFPQFDGFWGHSVSTDLMRWSDLAGSPQQRLAAGPGSVVLDRYDRSGLFGGRRGLVALFTDPGAAGIRLAHSTDHGASWQVHDGAVLDPPECHGRFAGRFTDPRVVRDLNHHQWVMVVARGDLLRFYRSDDLLHWSPSADHDRNRFGAGPWHEGGDLRHPDFFPMRVQATNTTRWVLWWSSASAPATNGSAWRYVIGDWDGSVFTPMTGPSPVLRADAGRDLCAATTCDDAPEGRRVMIARMTNQDYAGQTPTGTWSGPLSTPREIGLVNTRDGLRLTQRPAAEVAGLHTSATAVQDKPVGCEFNPIGGLGSRAVDIEAELETSSFDGAHTVTLQVCCGGDRHTDIVWRPAERTLTVDRSESGATEFSESFATPCQTRDVPAESVVRADSASVAVRWPESTLGGVRRAWLRVLIDSCSLEVFSADGLTAVTTAIFPGTGATGLRLSAEGGAARLIRVRANTMERAAQ</sequence>
<dbReference type="InterPro" id="IPR013320">
    <property type="entry name" value="ConA-like_dom_sf"/>
</dbReference>
<dbReference type="PANTHER" id="PTHR42800:SF1">
    <property type="entry name" value="EXOINULINASE INUD (AFU_ORTHOLOGUE AFUA_5G00480)"/>
    <property type="match status" value="1"/>
</dbReference>
<dbReference type="GO" id="GO:0005987">
    <property type="term" value="P:sucrose catabolic process"/>
    <property type="evidence" value="ECO:0007669"/>
    <property type="project" value="TreeGrafter"/>
</dbReference>
<proteinExistence type="inferred from homology"/>
<evidence type="ECO:0000313" key="8">
    <source>
        <dbReference type="EMBL" id="AXE37567.1"/>
    </source>
</evidence>
<keyword evidence="2 4" id="KW-0378">Hydrolase</keyword>
<evidence type="ECO:0000259" key="7">
    <source>
        <dbReference type="Pfam" id="PF08244"/>
    </source>
</evidence>
<dbReference type="SMART" id="SM00640">
    <property type="entry name" value="Glyco_32"/>
    <property type="match status" value="1"/>
</dbReference>
<dbReference type="SUPFAM" id="SSF75005">
    <property type="entry name" value="Arabinanase/levansucrase/invertase"/>
    <property type="match status" value="1"/>
</dbReference>
<dbReference type="Gene3D" id="2.60.120.560">
    <property type="entry name" value="Exo-inulinase, domain 1"/>
    <property type="match status" value="1"/>
</dbReference>
<reference evidence="8 9" key="1">
    <citation type="submission" date="2017-12" db="EMBL/GenBank/DDBJ databases">
        <title>The whole genome sequence of the Acidipropionibacterium virtanenii sp. nov. type strain JS278.</title>
        <authorList>
            <person name="Laine P."/>
            <person name="Deptula P."/>
            <person name="Varmanen P."/>
            <person name="Auvinen P."/>
        </authorList>
    </citation>
    <scope>NUCLEOTIDE SEQUENCE [LARGE SCALE GENOMIC DNA]</scope>
    <source>
        <strain evidence="8 9">JS278</strain>
    </source>
</reference>
<name>A0A344UQL9_9ACTN</name>
<dbReference type="Proteomes" id="UP000251995">
    <property type="component" value="Chromosome"/>
</dbReference>